<evidence type="ECO:0000313" key="3">
    <source>
        <dbReference type="Proteomes" id="UP001262032"/>
    </source>
</evidence>
<feature type="transmembrane region" description="Helical" evidence="1">
    <location>
        <begin position="20"/>
        <end position="39"/>
    </location>
</feature>
<comment type="caution">
    <text evidence="2">The sequence shown here is derived from an EMBL/GenBank/DDBJ whole genome shotgun (WGS) entry which is preliminary data.</text>
</comment>
<sequence length="184" mass="21131">MDFWTWLATVLSAEKAPWWGIPGVTATATILGAAVAYLSTRASDRRKTKIEDRRRWDQDVRKHGAEFLSAVDEYIDALDAFQRRFRADGGKFYITRDEATDRLMPTIHVEQARVNTAKVTIREALSHLSFLAPRALNESAGNLSDFAMGRDRRNRITEEFMNEYQAVRQEVVVELRKAIKVVER</sequence>
<dbReference type="GeneID" id="97424558"/>
<keyword evidence="1" id="KW-0812">Transmembrane</keyword>
<dbReference type="RefSeq" id="WP_310114660.1">
    <property type="nucleotide sequence ID" value="NZ_JAVDTN010000026.1"/>
</dbReference>
<evidence type="ECO:0000256" key="1">
    <source>
        <dbReference type="SAM" id="Phobius"/>
    </source>
</evidence>
<dbReference type="AlphaFoldDB" id="A0AAW8NGQ8"/>
<name>A0AAW8NGQ8_PSEOX</name>
<keyword evidence="1" id="KW-0472">Membrane</keyword>
<evidence type="ECO:0000313" key="2">
    <source>
        <dbReference type="EMBL" id="MDR7166065.1"/>
    </source>
</evidence>
<keyword evidence="1" id="KW-1133">Transmembrane helix</keyword>
<dbReference type="EMBL" id="JAVDWN010000026">
    <property type="protein sequence ID" value="MDR7166065.1"/>
    <property type="molecule type" value="Genomic_DNA"/>
</dbReference>
<organism evidence="2 3">
    <name type="scientific">Pseudarthrobacter oxydans</name>
    <name type="common">Arthrobacter oxydans</name>
    <dbReference type="NCBI Taxonomy" id="1671"/>
    <lineage>
        <taxon>Bacteria</taxon>
        <taxon>Bacillati</taxon>
        <taxon>Actinomycetota</taxon>
        <taxon>Actinomycetes</taxon>
        <taxon>Micrococcales</taxon>
        <taxon>Micrococcaceae</taxon>
        <taxon>Pseudarthrobacter</taxon>
    </lineage>
</organism>
<reference evidence="2" key="1">
    <citation type="submission" date="2023-07" db="EMBL/GenBank/DDBJ databases">
        <title>Sorghum-associated microbial communities from plants grown in Nebraska, USA.</title>
        <authorList>
            <person name="Schachtman D."/>
        </authorList>
    </citation>
    <scope>NUCLEOTIDE SEQUENCE</scope>
    <source>
        <strain evidence="2">BE261</strain>
    </source>
</reference>
<accession>A0AAW8NGQ8</accession>
<gene>
    <name evidence="2" type="ORF">J2X12_004119</name>
</gene>
<dbReference type="Proteomes" id="UP001262032">
    <property type="component" value="Unassembled WGS sequence"/>
</dbReference>
<proteinExistence type="predicted"/>
<protein>
    <submittedName>
        <fullName evidence="2">Uncharacterized protein</fullName>
    </submittedName>
</protein>